<dbReference type="GO" id="GO:0016740">
    <property type="term" value="F:transferase activity"/>
    <property type="evidence" value="ECO:0007669"/>
    <property type="project" value="UniProtKB-KW"/>
</dbReference>
<organism evidence="1 2">
    <name type="scientific">Neobacillus ginsengisoli</name>
    <dbReference type="NCBI Taxonomy" id="904295"/>
    <lineage>
        <taxon>Bacteria</taxon>
        <taxon>Bacillati</taxon>
        <taxon>Bacillota</taxon>
        <taxon>Bacilli</taxon>
        <taxon>Bacillales</taxon>
        <taxon>Bacillaceae</taxon>
        <taxon>Neobacillus</taxon>
    </lineage>
</organism>
<dbReference type="RefSeq" id="WP_307410263.1">
    <property type="nucleotide sequence ID" value="NZ_JAUSTW010000006.1"/>
</dbReference>
<reference evidence="1 2" key="1">
    <citation type="submission" date="2023-07" db="EMBL/GenBank/DDBJ databases">
        <title>Genomic Encyclopedia of Type Strains, Phase IV (KMG-IV): sequencing the most valuable type-strain genomes for metagenomic binning, comparative biology and taxonomic classification.</title>
        <authorList>
            <person name="Goeker M."/>
        </authorList>
    </citation>
    <scope>NUCLEOTIDE SEQUENCE [LARGE SCALE GENOMIC DNA]</scope>
    <source>
        <strain evidence="1 2">DSM 27594</strain>
    </source>
</reference>
<keyword evidence="2" id="KW-1185">Reference proteome</keyword>
<name>A0ABT9XXW3_9BACI</name>
<gene>
    <name evidence="1" type="ORF">J2S10_003611</name>
</gene>
<dbReference type="EMBL" id="JAUSTW010000006">
    <property type="protein sequence ID" value="MDQ0200422.1"/>
    <property type="molecule type" value="Genomic_DNA"/>
</dbReference>
<dbReference type="PANTHER" id="PTHR43025">
    <property type="entry name" value="MONOGALACTOSYLDIACYLGLYCEROL SYNTHASE"/>
    <property type="match status" value="1"/>
</dbReference>
<dbReference type="SUPFAM" id="SSF53756">
    <property type="entry name" value="UDP-Glycosyltransferase/glycogen phosphorylase"/>
    <property type="match status" value="1"/>
</dbReference>
<dbReference type="Proteomes" id="UP001224122">
    <property type="component" value="Unassembled WGS sequence"/>
</dbReference>
<accession>A0ABT9XXW3</accession>
<keyword evidence="1" id="KW-0808">Transferase</keyword>
<protein>
    <submittedName>
        <fullName evidence="1">UDP-N-acetylglucosamine:LPS N-acetylglucosamine transferase</fullName>
    </submittedName>
</protein>
<proteinExistence type="predicted"/>
<dbReference type="InterPro" id="IPR050519">
    <property type="entry name" value="Glycosyltransf_28_UgtP"/>
</dbReference>
<sequence length="99" mass="11247">MAGIADSKIADTGTPIKSKFYEHHSRKDLSVKYGLDFDLPTIMVMGGGHGMIRDGLSTFRELDALPQPKQLIIVCGHNDKLRHQLKDELKVPNRYERER</sequence>
<comment type="caution">
    <text evidence="1">The sequence shown here is derived from an EMBL/GenBank/DDBJ whole genome shotgun (WGS) entry which is preliminary data.</text>
</comment>
<evidence type="ECO:0000313" key="1">
    <source>
        <dbReference type="EMBL" id="MDQ0200422.1"/>
    </source>
</evidence>
<evidence type="ECO:0000313" key="2">
    <source>
        <dbReference type="Proteomes" id="UP001224122"/>
    </source>
</evidence>
<dbReference type="PANTHER" id="PTHR43025:SF3">
    <property type="entry name" value="MONOGALACTOSYLDIACYLGLYCEROL SYNTHASE 1, CHLOROPLASTIC"/>
    <property type="match status" value="1"/>
</dbReference>